<evidence type="ECO:0000256" key="1">
    <source>
        <dbReference type="ARBA" id="ARBA00006484"/>
    </source>
</evidence>
<evidence type="ECO:0000313" key="2">
    <source>
        <dbReference type="EMBL" id="SEG66287.1"/>
    </source>
</evidence>
<dbReference type="OrthoDB" id="9803333at2"/>
<keyword evidence="3" id="KW-1185">Reference proteome</keyword>
<dbReference type="Proteomes" id="UP000236743">
    <property type="component" value="Unassembled WGS sequence"/>
</dbReference>
<dbReference type="CDD" id="cd05233">
    <property type="entry name" value="SDR_c"/>
    <property type="match status" value="1"/>
</dbReference>
<dbReference type="PRINTS" id="PR00081">
    <property type="entry name" value="GDHRDH"/>
</dbReference>
<dbReference type="InterPro" id="IPR036291">
    <property type="entry name" value="NAD(P)-bd_dom_sf"/>
</dbReference>
<dbReference type="EMBL" id="FNUY01000008">
    <property type="protein sequence ID" value="SEG66287.1"/>
    <property type="molecule type" value="Genomic_DNA"/>
</dbReference>
<name>A0A1H6C0P6_9HYPH</name>
<evidence type="ECO:0000313" key="3">
    <source>
        <dbReference type="Proteomes" id="UP000236743"/>
    </source>
</evidence>
<dbReference type="AlphaFoldDB" id="A0A1H6C0P6"/>
<protein>
    <submittedName>
        <fullName evidence="2">3-oxoacyl-[acyl-carrier protein] reductase</fullName>
    </submittedName>
</protein>
<sequence>MSARYDLKGRTAVVTGAAGGLGRGIARAFIEAGASVELWDANEAALAEAAAELGPSTATRQVDITQAAAVDEAADATFAAHGRIDILVNNAGVLGEVKPVWETSPENFQRVLQVNLFGAYLVTRAIVGRMRQQDARASTVTPHPLRGHVVNIASIQGKEGMALAAAYSASKAGLIALTKSVAKETARDGIIVTAITPAAAETAMAKEISAARRADILGRIPMGRFVEVEEVARMVLWLSSDECSFSTGGIFDLSGGRATY</sequence>
<dbReference type="PROSITE" id="PS00061">
    <property type="entry name" value="ADH_SHORT"/>
    <property type="match status" value="1"/>
</dbReference>
<dbReference type="FunFam" id="3.40.50.720:FF:000084">
    <property type="entry name" value="Short-chain dehydrogenase reductase"/>
    <property type="match status" value="1"/>
</dbReference>
<dbReference type="SUPFAM" id="SSF51735">
    <property type="entry name" value="NAD(P)-binding Rossmann-fold domains"/>
    <property type="match status" value="1"/>
</dbReference>
<dbReference type="PRINTS" id="PR00080">
    <property type="entry name" value="SDRFAMILY"/>
</dbReference>
<accession>A0A1H6C0P6</accession>
<dbReference type="PANTHER" id="PTHR42760:SF129">
    <property type="entry name" value="OXIDOREDUCTASE"/>
    <property type="match status" value="1"/>
</dbReference>
<dbReference type="Gene3D" id="3.40.50.720">
    <property type="entry name" value="NAD(P)-binding Rossmann-like Domain"/>
    <property type="match status" value="1"/>
</dbReference>
<comment type="similarity">
    <text evidence="1">Belongs to the short-chain dehydrogenases/reductases (SDR) family.</text>
</comment>
<dbReference type="Pfam" id="PF13561">
    <property type="entry name" value="adh_short_C2"/>
    <property type="match status" value="1"/>
</dbReference>
<dbReference type="GO" id="GO:0016616">
    <property type="term" value="F:oxidoreductase activity, acting on the CH-OH group of donors, NAD or NADP as acceptor"/>
    <property type="evidence" value="ECO:0007669"/>
    <property type="project" value="TreeGrafter"/>
</dbReference>
<dbReference type="RefSeq" id="WP_103874198.1">
    <property type="nucleotide sequence ID" value="NZ_FNUY01000008.1"/>
</dbReference>
<gene>
    <name evidence="2" type="ORF">SAMN04488115_108253</name>
</gene>
<reference evidence="2 3" key="1">
    <citation type="submission" date="2016-10" db="EMBL/GenBank/DDBJ databases">
        <authorList>
            <person name="de Groot N.N."/>
        </authorList>
    </citation>
    <scope>NUCLEOTIDE SEQUENCE [LARGE SCALE GENOMIC DNA]</scope>
    <source>
        <strain evidence="2 3">DSM 26656</strain>
    </source>
</reference>
<dbReference type="PANTHER" id="PTHR42760">
    <property type="entry name" value="SHORT-CHAIN DEHYDROGENASES/REDUCTASES FAMILY MEMBER"/>
    <property type="match status" value="1"/>
</dbReference>
<dbReference type="GO" id="GO:0030497">
    <property type="term" value="P:fatty acid elongation"/>
    <property type="evidence" value="ECO:0007669"/>
    <property type="project" value="TreeGrafter"/>
</dbReference>
<dbReference type="InterPro" id="IPR020904">
    <property type="entry name" value="Sc_DH/Rdtase_CS"/>
</dbReference>
<dbReference type="InterPro" id="IPR002347">
    <property type="entry name" value="SDR_fam"/>
</dbReference>
<proteinExistence type="inferred from homology"/>
<organism evidence="2 3">
    <name type="scientific">Bosea lathyri</name>
    <dbReference type="NCBI Taxonomy" id="1036778"/>
    <lineage>
        <taxon>Bacteria</taxon>
        <taxon>Pseudomonadati</taxon>
        <taxon>Pseudomonadota</taxon>
        <taxon>Alphaproteobacteria</taxon>
        <taxon>Hyphomicrobiales</taxon>
        <taxon>Boseaceae</taxon>
        <taxon>Bosea</taxon>
    </lineage>
</organism>